<evidence type="ECO:0000313" key="1">
    <source>
        <dbReference type="EMBL" id="TBU08103.1"/>
    </source>
</evidence>
<dbReference type="VEuPathDB" id="MicrosporidiaDB:CWI39_0067p0020"/>
<organism evidence="1 2">
    <name type="scientific">Hamiltosporidium magnivora</name>
    <dbReference type="NCBI Taxonomy" id="148818"/>
    <lineage>
        <taxon>Eukaryota</taxon>
        <taxon>Fungi</taxon>
        <taxon>Fungi incertae sedis</taxon>
        <taxon>Microsporidia</taxon>
        <taxon>Dubosqiidae</taxon>
        <taxon>Hamiltosporidium</taxon>
    </lineage>
</organism>
<accession>A0A4Q9LIU5</accession>
<dbReference type="Proteomes" id="UP000291404">
    <property type="component" value="Unassembled WGS sequence"/>
</dbReference>
<gene>
    <name evidence="1" type="ORF">CWI36_0182p0030</name>
</gene>
<keyword evidence="2" id="KW-1185">Reference proteome</keyword>
<sequence length="589" mass="69397">MKRSVYIFLTQFLQFIESSEMYYRTSVPVYSNISTPNWHVDQISTPGLNLVYTQSSSGQYYVYNIQPLPSYQRYFQPFPSISGFGYVPMPYYPVPAYISSNQPCIQSYLSYMNAQPPNFAPNMPMSSNFSTSNDPEQLLTQDRTNAMLLASSNLQMASESLNTSTQPPNIYAGGITEQNHMENPSVPTPTYIVLNKDNDVVFEINNHEIFKVIISLCRKDEIRRLEYFYPLLDHDYTISFQNILDCRKKINNITETIKTLVEKILANRKYEIGFMCYLMKIFRLKAPFIFHARNRPMIYCKPLFLLLPLWIENTIQNELTLAKHLFNISLILNVTKAIMKYNYKCLKPFIDQNIRENKQVGFSYHFSSQKSLIYNHFNLIMEFFGDIFTILGREAYYKIFKLHTDSEFLVNNCNNVFSFTLAHFEITAILFDVFILLSKENFDFLHSIINDYEVLKESQENKDLKFLNYMEKMLDEEGYSTSENIRKVFYDLASIYGKLFQEKGYCDFIQNPFSLNFKIWFRENMAGLRRMLLRNIVPKYFDIRNFLTSCNIFLNYICKVTLNPDITPIGFEDILSEKIFRFLQVKNFK</sequence>
<dbReference type="EMBL" id="PITI01000182">
    <property type="protein sequence ID" value="TBU08103.1"/>
    <property type="molecule type" value="Genomic_DNA"/>
</dbReference>
<comment type="caution">
    <text evidence="1">The sequence shown here is derived from an EMBL/GenBank/DDBJ whole genome shotgun (WGS) entry which is preliminary data.</text>
</comment>
<dbReference type="VEuPathDB" id="MicrosporidiaDB:CWI36_0182p0030"/>
<evidence type="ECO:0000313" key="2">
    <source>
        <dbReference type="Proteomes" id="UP000291404"/>
    </source>
</evidence>
<name>A0A4Q9LIU5_9MICR</name>
<protein>
    <submittedName>
        <fullName evidence="1">Uncharacterized protein</fullName>
    </submittedName>
</protein>
<dbReference type="AlphaFoldDB" id="A0A4Q9LIU5"/>
<reference evidence="1 2" key="1">
    <citation type="submission" date="2017-12" db="EMBL/GenBank/DDBJ databases">
        <authorList>
            <person name="Pombert J.-F."/>
            <person name="Haag K.L."/>
            <person name="Ebert D."/>
        </authorList>
    </citation>
    <scope>NUCLEOTIDE SEQUENCE [LARGE SCALE GENOMIC DNA]</scope>
    <source>
        <strain evidence="1">BE-OM-2</strain>
    </source>
</reference>
<proteinExistence type="predicted"/>